<dbReference type="Gene3D" id="2.60.120.600">
    <property type="entry name" value="Domain of unknown function DUF1214, C-terminal domain"/>
    <property type="match status" value="1"/>
</dbReference>
<dbReference type="InterPro" id="IPR010679">
    <property type="entry name" value="DUF1254"/>
</dbReference>
<evidence type="ECO:0008006" key="6">
    <source>
        <dbReference type="Google" id="ProtNLM"/>
    </source>
</evidence>
<organism evidence="4 5">
    <name type="scientific">Natrinema ejinorense</name>
    <dbReference type="NCBI Taxonomy" id="373386"/>
    <lineage>
        <taxon>Archaea</taxon>
        <taxon>Methanobacteriati</taxon>
        <taxon>Methanobacteriota</taxon>
        <taxon>Stenosarchaea group</taxon>
        <taxon>Halobacteria</taxon>
        <taxon>Halobacteriales</taxon>
        <taxon>Natrialbaceae</taxon>
        <taxon>Natrinema</taxon>
    </lineage>
</organism>
<gene>
    <name evidence="4" type="ORF">CP557_07670</name>
</gene>
<dbReference type="SUPFAM" id="SSF160935">
    <property type="entry name" value="VPA0735-like"/>
    <property type="match status" value="1"/>
</dbReference>
<name>A0A2A5QUD6_9EURY</name>
<dbReference type="PROSITE" id="PS51318">
    <property type="entry name" value="TAT"/>
    <property type="match status" value="1"/>
</dbReference>
<evidence type="ECO:0000259" key="3">
    <source>
        <dbReference type="Pfam" id="PF06863"/>
    </source>
</evidence>
<comment type="caution">
    <text evidence="4">The sequence shown here is derived from an EMBL/GenBank/DDBJ whole genome shotgun (WGS) entry which is preliminary data.</text>
</comment>
<dbReference type="Pfam" id="PF06863">
    <property type="entry name" value="DUF1254"/>
    <property type="match status" value="1"/>
</dbReference>
<dbReference type="InterPro" id="IPR037049">
    <property type="entry name" value="DUF1214_C_sf"/>
</dbReference>
<evidence type="ECO:0000256" key="1">
    <source>
        <dbReference type="SAM" id="MobiDB-lite"/>
    </source>
</evidence>
<sequence>MSKETHHTTVKPESEPIRATRRTALRGAGFASLLALGVGSATASQRSPGVNIHEAESESSAEDEPIPVTWVNYPRANCHVVFQSTVDEGGFGQFYHRRNVTPIEDQVAIGENRDVLASFGVFDLTEPVTITLPDSGDRYRSMNVQNEDQYVKKFATDPGEYTITQDHVGTRYAGVAVRAFVDPNDPTDLEEGQQLQDETDVEQSSAGMFEIPNWDQRSYEQLTDALVTVGLTFNDFSGAYGDVDEVDPVKHFIASTAGWTGVPNPSEAFVLQRTPAQNDGTTPHTLTVEDVPVDGFWSISVYNSDFYFEENEYDAYTVSNVTAEPNDDGSITIHFGGGPDQPNFLYTPEGWNYTVRLYQPREPILDGSYRFPEAQPVE</sequence>
<proteinExistence type="predicted"/>
<feature type="domain" description="DUF1214" evidence="2">
    <location>
        <begin position="278"/>
        <end position="361"/>
    </location>
</feature>
<feature type="compositionally biased region" description="Basic and acidic residues" evidence="1">
    <location>
        <begin position="1"/>
        <end position="18"/>
    </location>
</feature>
<dbReference type="PANTHER" id="PTHR36509:SF2">
    <property type="entry name" value="BLL3101 PROTEIN"/>
    <property type="match status" value="1"/>
</dbReference>
<feature type="region of interest" description="Disordered" evidence="1">
    <location>
        <begin position="43"/>
        <end position="63"/>
    </location>
</feature>
<evidence type="ECO:0000313" key="4">
    <source>
        <dbReference type="EMBL" id="PCR90414.1"/>
    </source>
</evidence>
<accession>A0A2A5QUD6</accession>
<dbReference type="AlphaFoldDB" id="A0A2A5QUD6"/>
<feature type="region of interest" description="Disordered" evidence="1">
    <location>
        <begin position="1"/>
        <end position="22"/>
    </location>
</feature>
<dbReference type="Proteomes" id="UP000219689">
    <property type="component" value="Unassembled WGS sequence"/>
</dbReference>
<dbReference type="InterPro" id="IPR006311">
    <property type="entry name" value="TAT_signal"/>
</dbReference>
<dbReference type="EMBL" id="NXNI01000001">
    <property type="protein sequence ID" value="PCR90414.1"/>
    <property type="molecule type" value="Genomic_DNA"/>
</dbReference>
<dbReference type="PANTHER" id="PTHR36509">
    <property type="entry name" value="BLL3101 PROTEIN"/>
    <property type="match status" value="1"/>
</dbReference>
<protein>
    <recommendedName>
        <fullName evidence="6">Carboxylesterase</fullName>
    </recommendedName>
</protein>
<reference evidence="4 5" key="1">
    <citation type="submission" date="2017-09" db="EMBL/GenBank/DDBJ databases">
        <title>Genome sequences of Natrinema ejinorence JCM 13890T.</title>
        <authorList>
            <person name="Roh S.W."/>
            <person name="Kim Y.B."/>
            <person name="Kim J.Y."/>
        </authorList>
    </citation>
    <scope>NUCLEOTIDE SEQUENCE [LARGE SCALE GENOMIC DNA]</scope>
    <source>
        <strain evidence="4 5">JCM 13890</strain>
    </source>
</reference>
<feature type="domain" description="DUF1254" evidence="3">
    <location>
        <begin position="92"/>
        <end position="167"/>
    </location>
</feature>
<evidence type="ECO:0000313" key="5">
    <source>
        <dbReference type="Proteomes" id="UP000219689"/>
    </source>
</evidence>
<keyword evidence="5" id="KW-1185">Reference proteome</keyword>
<dbReference type="InterPro" id="IPR010621">
    <property type="entry name" value="DUF1214"/>
</dbReference>
<dbReference type="OrthoDB" id="181739at2157"/>
<dbReference type="Pfam" id="PF06742">
    <property type="entry name" value="DUF1214"/>
    <property type="match status" value="1"/>
</dbReference>
<evidence type="ECO:0000259" key="2">
    <source>
        <dbReference type="Pfam" id="PF06742"/>
    </source>
</evidence>